<feature type="compositionally biased region" description="Basic and acidic residues" evidence="1">
    <location>
        <begin position="40"/>
        <end position="51"/>
    </location>
</feature>
<sequence>MPEGHARFAAPRHQQGGTQHDTDERRPSQTGPVGSAAHGADARPSEQRDTPGGDDSPTPATRTVVIG</sequence>
<dbReference type="Proteomes" id="UP000018291">
    <property type="component" value="Unassembled WGS sequence"/>
</dbReference>
<gene>
    <name evidence="2" type="ORF">BN381_810017</name>
</gene>
<comment type="caution">
    <text evidence="2">The sequence shown here is derived from an EMBL/GenBank/DDBJ whole genome shotgun (WGS) entry which is preliminary data.</text>
</comment>
<proteinExistence type="predicted"/>
<protein>
    <submittedName>
        <fullName evidence="2">Uncharacterized protein</fullName>
    </submittedName>
</protein>
<organism evidence="2 3">
    <name type="scientific">Candidatus Neomicrothrix parvicella RN1</name>
    <dbReference type="NCBI Taxonomy" id="1229780"/>
    <lineage>
        <taxon>Bacteria</taxon>
        <taxon>Bacillati</taxon>
        <taxon>Actinomycetota</taxon>
        <taxon>Acidimicrobiia</taxon>
        <taxon>Acidimicrobiales</taxon>
        <taxon>Microthrixaceae</taxon>
        <taxon>Candidatus Neomicrothrix</taxon>
    </lineage>
</organism>
<reference evidence="2 3" key="1">
    <citation type="journal article" date="2013" name="ISME J.">
        <title>Metabolic model for the filamentous 'Candidatus Microthrix parvicella' based on genomic and metagenomic analyses.</title>
        <authorList>
            <person name="Jon McIlroy S."/>
            <person name="Kristiansen R."/>
            <person name="Albertsen M."/>
            <person name="Michael Karst S."/>
            <person name="Rossetti S."/>
            <person name="Lund Nielsen J."/>
            <person name="Tandoi V."/>
            <person name="James Seviour R."/>
            <person name="Nielsen P.H."/>
        </authorList>
    </citation>
    <scope>NUCLEOTIDE SEQUENCE [LARGE SCALE GENOMIC DNA]</scope>
    <source>
        <strain evidence="2 3">RN1</strain>
    </source>
</reference>
<dbReference type="EMBL" id="CANL01000080">
    <property type="protein sequence ID" value="CCM65914.1"/>
    <property type="molecule type" value="Genomic_DNA"/>
</dbReference>
<name>R4Z4S6_9ACTN</name>
<evidence type="ECO:0000313" key="3">
    <source>
        <dbReference type="Proteomes" id="UP000018291"/>
    </source>
</evidence>
<evidence type="ECO:0000313" key="2">
    <source>
        <dbReference type="EMBL" id="CCM65914.1"/>
    </source>
</evidence>
<accession>R4Z4S6</accession>
<evidence type="ECO:0000256" key="1">
    <source>
        <dbReference type="SAM" id="MobiDB-lite"/>
    </source>
</evidence>
<keyword evidence="3" id="KW-1185">Reference proteome</keyword>
<dbReference type="HOGENOM" id="CLU_2804467_0_0_11"/>
<feature type="region of interest" description="Disordered" evidence="1">
    <location>
        <begin position="1"/>
        <end position="67"/>
    </location>
</feature>
<dbReference type="AlphaFoldDB" id="R4Z4S6"/>